<feature type="domain" description="GGDEF" evidence="2">
    <location>
        <begin position="484"/>
        <end position="617"/>
    </location>
</feature>
<dbReference type="PANTHER" id="PTHR45138">
    <property type="entry name" value="REGULATORY COMPONENTS OF SENSORY TRANSDUCTION SYSTEM"/>
    <property type="match status" value="1"/>
</dbReference>
<reference evidence="3" key="1">
    <citation type="submission" date="2022-10" db="EMBL/GenBank/DDBJ databases">
        <title>Culturing micro-colonial fungi from biological soil crusts in the Mojave desert and describing Neophaeococcomyces mojavensis, and introducing the new genera and species Taxawa tesnikishii.</title>
        <authorList>
            <person name="Kurbessoian T."/>
            <person name="Stajich J.E."/>
        </authorList>
    </citation>
    <scope>NUCLEOTIDE SEQUENCE</scope>
    <source>
        <strain evidence="3">TK_35</strain>
    </source>
</reference>
<dbReference type="NCBIfam" id="TIGR00254">
    <property type="entry name" value="GGDEF"/>
    <property type="match status" value="1"/>
</dbReference>
<comment type="caution">
    <text evidence="3">The sequence shown here is derived from an EMBL/GenBank/DDBJ whole genome shotgun (WGS) entry which is preliminary data.</text>
</comment>
<dbReference type="PROSITE" id="PS50887">
    <property type="entry name" value="GGDEF"/>
    <property type="match status" value="1"/>
</dbReference>
<dbReference type="CDD" id="cd01949">
    <property type="entry name" value="GGDEF"/>
    <property type="match status" value="1"/>
</dbReference>
<sequence length="624" mass="67687">MDGAIEPPWTGLRRVLPAHTAPPTSVAAFAVAVAPASAGAGRQPGQHPHHFGLHIGGAFDCDNAARGDAQWARTQVRFETGAVLVLLLVWLALPWLGHARSVDAGRDYLLVGTATAEPTPHRACTPEMLAGPRQQTRVNAPPEGWSGQPQALDVFNVFAGEVRLQHGDREICGNMQDARTRDSRFRAGIGMVAVPAAGSHEPFVVSWQTPLKARWVPTLQLGAPSPVQQNDTARLLVRAACIAVAIALALSALMAYLTTRDRSFLMYIGATLVLVLWQSILGGLSGYPEPWLRVGGRGDGWLLALTAATQALVLPALWRLNGGDRVLPRSRVGQQLVLWSLLMLAAAVPWLQRDGLGVAAQVLQWSFIVGCALSLAMGIWARLRGDVWSLAGLAALAPMLVLIVADAASAHWLMVYRVEALQLAVTWLLMMAAYALNLRLGRLRQQRDEMRQLAETDMLTGLPNRRAGLHQLAQHLQGGERERGPLVIGFLDIDLFKDINDRHGHEIGDQVLVAVARALRAAVRSEDQVVRMGGEEFLLLLPGMPREIAAARLERLRQRITEACQGLQVPGLEVTASIGLAQWRPAEDDLAALLRRADHAMYVAKRSGRNRVFDGETGDPLTTA</sequence>
<accession>A0AA39CUP9</accession>
<protein>
    <recommendedName>
        <fullName evidence="2">GGDEF domain-containing protein</fullName>
    </recommendedName>
</protein>
<dbReference type="EMBL" id="JAPDRN010000092">
    <property type="protein sequence ID" value="KAJ9624630.1"/>
    <property type="molecule type" value="Genomic_DNA"/>
</dbReference>
<dbReference type="SUPFAM" id="SSF55073">
    <property type="entry name" value="Nucleotide cyclase"/>
    <property type="match status" value="1"/>
</dbReference>
<dbReference type="Gene3D" id="3.30.70.270">
    <property type="match status" value="1"/>
</dbReference>
<feature type="transmembrane region" description="Helical" evidence="1">
    <location>
        <begin position="390"/>
        <end position="414"/>
    </location>
</feature>
<evidence type="ECO:0000259" key="2">
    <source>
        <dbReference type="PROSITE" id="PS50887"/>
    </source>
</evidence>
<dbReference type="PANTHER" id="PTHR45138:SF9">
    <property type="entry name" value="DIGUANYLATE CYCLASE DGCM-RELATED"/>
    <property type="match status" value="1"/>
</dbReference>
<feature type="transmembrane region" description="Helical" evidence="1">
    <location>
        <begin position="420"/>
        <end position="440"/>
    </location>
</feature>
<feature type="transmembrane region" description="Helical" evidence="1">
    <location>
        <begin position="301"/>
        <end position="320"/>
    </location>
</feature>
<proteinExistence type="predicted"/>
<dbReference type="AlphaFoldDB" id="A0AA39CUP9"/>
<dbReference type="Pfam" id="PF00990">
    <property type="entry name" value="GGDEF"/>
    <property type="match status" value="1"/>
</dbReference>
<evidence type="ECO:0000313" key="3">
    <source>
        <dbReference type="EMBL" id="KAJ9624630.1"/>
    </source>
</evidence>
<feature type="transmembrane region" description="Helical" evidence="1">
    <location>
        <begin position="235"/>
        <end position="257"/>
    </location>
</feature>
<evidence type="ECO:0000256" key="1">
    <source>
        <dbReference type="SAM" id="Phobius"/>
    </source>
</evidence>
<dbReference type="FunFam" id="3.30.70.270:FF:000001">
    <property type="entry name" value="Diguanylate cyclase domain protein"/>
    <property type="match status" value="1"/>
</dbReference>
<dbReference type="InterPro" id="IPR043128">
    <property type="entry name" value="Rev_trsase/Diguanyl_cyclase"/>
</dbReference>
<feature type="transmembrane region" description="Helical" evidence="1">
    <location>
        <begin position="332"/>
        <end position="351"/>
    </location>
</feature>
<dbReference type="SMART" id="SM00267">
    <property type="entry name" value="GGDEF"/>
    <property type="match status" value="1"/>
</dbReference>
<dbReference type="InterPro" id="IPR000160">
    <property type="entry name" value="GGDEF_dom"/>
</dbReference>
<dbReference type="GO" id="GO:0052621">
    <property type="term" value="F:diguanylate cyclase activity"/>
    <property type="evidence" value="ECO:0007669"/>
    <property type="project" value="TreeGrafter"/>
</dbReference>
<keyword evidence="1" id="KW-1133">Transmembrane helix</keyword>
<keyword evidence="1" id="KW-0812">Transmembrane</keyword>
<feature type="transmembrane region" description="Helical" evidence="1">
    <location>
        <begin position="264"/>
        <end position="281"/>
    </location>
</feature>
<dbReference type="InterPro" id="IPR050469">
    <property type="entry name" value="Diguanylate_Cyclase"/>
</dbReference>
<dbReference type="InterPro" id="IPR029787">
    <property type="entry name" value="Nucleotide_cyclase"/>
</dbReference>
<gene>
    <name evidence="3" type="ORF">H2204_010669</name>
</gene>
<keyword evidence="1" id="KW-0472">Membrane</keyword>
<organism evidence="3">
    <name type="scientific">Knufia peltigerae</name>
    <dbReference type="NCBI Taxonomy" id="1002370"/>
    <lineage>
        <taxon>Eukaryota</taxon>
        <taxon>Fungi</taxon>
        <taxon>Dikarya</taxon>
        <taxon>Ascomycota</taxon>
        <taxon>Pezizomycotina</taxon>
        <taxon>Eurotiomycetes</taxon>
        <taxon>Chaetothyriomycetidae</taxon>
        <taxon>Chaetothyriales</taxon>
        <taxon>Trichomeriaceae</taxon>
        <taxon>Knufia</taxon>
    </lineage>
</organism>
<name>A0AA39CUP9_9EURO</name>
<feature type="transmembrane region" description="Helical" evidence="1">
    <location>
        <begin position="363"/>
        <end position="383"/>
    </location>
</feature>